<dbReference type="AlphaFoldDB" id="A0A939JFP9"/>
<gene>
    <name evidence="1" type="ORF">J0X19_22040</name>
</gene>
<organism evidence="1 2">
    <name type="scientific">Hymenobacter telluris</name>
    <dbReference type="NCBI Taxonomy" id="2816474"/>
    <lineage>
        <taxon>Bacteria</taxon>
        <taxon>Pseudomonadati</taxon>
        <taxon>Bacteroidota</taxon>
        <taxon>Cytophagia</taxon>
        <taxon>Cytophagales</taxon>
        <taxon>Hymenobacteraceae</taxon>
        <taxon>Hymenobacter</taxon>
    </lineage>
</organism>
<name>A0A939JFP9_9BACT</name>
<dbReference type="EMBL" id="JAFLQZ010000021">
    <property type="protein sequence ID" value="MBO0360657.1"/>
    <property type="molecule type" value="Genomic_DNA"/>
</dbReference>
<proteinExistence type="predicted"/>
<accession>A0A939JFP9</accession>
<comment type="caution">
    <text evidence="1">The sequence shown here is derived from an EMBL/GenBank/DDBJ whole genome shotgun (WGS) entry which is preliminary data.</text>
</comment>
<dbReference type="RefSeq" id="WP_206986572.1">
    <property type="nucleotide sequence ID" value="NZ_JAFLQZ010000021.1"/>
</dbReference>
<reference evidence="1" key="1">
    <citation type="submission" date="2021-03" db="EMBL/GenBank/DDBJ databases">
        <authorList>
            <person name="Kim M.K."/>
        </authorList>
    </citation>
    <scope>NUCLEOTIDE SEQUENCE</scope>
    <source>
        <strain evidence="1">BT186</strain>
    </source>
</reference>
<evidence type="ECO:0000313" key="2">
    <source>
        <dbReference type="Proteomes" id="UP000664144"/>
    </source>
</evidence>
<keyword evidence="2" id="KW-1185">Reference proteome</keyword>
<sequence>MENLYPRLQQLRAELEESATSPENGLSVLYAIRRELLRHYHNLPFGQLQQCPFDLRELFYRNQQGLQQPLSFPSPSFRAQYVGIEQALDVLEQVLGCNREPGQRRQLSVA</sequence>
<protein>
    <submittedName>
        <fullName evidence="1">Uncharacterized protein</fullName>
    </submittedName>
</protein>
<dbReference type="Proteomes" id="UP000664144">
    <property type="component" value="Unassembled WGS sequence"/>
</dbReference>
<evidence type="ECO:0000313" key="1">
    <source>
        <dbReference type="EMBL" id="MBO0360657.1"/>
    </source>
</evidence>